<keyword evidence="1" id="KW-1133">Transmembrane helix</keyword>
<reference evidence="2 3" key="1">
    <citation type="submission" date="2016-10" db="EMBL/GenBank/DDBJ databases">
        <authorList>
            <person name="de Groot N.N."/>
        </authorList>
    </citation>
    <scope>NUCLEOTIDE SEQUENCE [LARGE SCALE GENOMIC DNA]</scope>
    <source>
        <strain evidence="2 3">IBRC-M10015</strain>
    </source>
</reference>
<dbReference type="EMBL" id="FNFC01000011">
    <property type="protein sequence ID" value="SDJ88723.1"/>
    <property type="molecule type" value="Genomic_DNA"/>
</dbReference>
<evidence type="ECO:0000313" key="2">
    <source>
        <dbReference type="EMBL" id="SDJ88723.1"/>
    </source>
</evidence>
<dbReference type="Proteomes" id="UP000198856">
    <property type="component" value="Unassembled WGS sequence"/>
</dbReference>
<dbReference type="AlphaFoldDB" id="A0A1G8XE04"/>
<sequence>MERLYHATLFALYQVTLLCGIALLPLALLTRRVGVRLPVDRAVLGIKEAYEMRRSTGN</sequence>
<dbReference type="STRING" id="890420.SAMN05216226_11122"/>
<keyword evidence="3" id="KW-1185">Reference proteome</keyword>
<keyword evidence="1" id="KW-0472">Membrane</keyword>
<keyword evidence="1" id="KW-0812">Transmembrane</keyword>
<evidence type="ECO:0000313" key="3">
    <source>
        <dbReference type="Proteomes" id="UP000198856"/>
    </source>
</evidence>
<organism evidence="2 3">
    <name type="scientific">Halovenus aranensis</name>
    <dbReference type="NCBI Taxonomy" id="890420"/>
    <lineage>
        <taxon>Archaea</taxon>
        <taxon>Methanobacteriati</taxon>
        <taxon>Methanobacteriota</taxon>
        <taxon>Stenosarchaea group</taxon>
        <taxon>Halobacteria</taxon>
        <taxon>Halobacteriales</taxon>
        <taxon>Haloarculaceae</taxon>
        <taxon>Halovenus</taxon>
    </lineage>
</organism>
<name>A0A1G8XE04_9EURY</name>
<accession>A0A1G8XE04</accession>
<evidence type="ECO:0000256" key="1">
    <source>
        <dbReference type="SAM" id="Phobius"/>
    </source>
</evidence>
<proteinExistence type="predicted"/>
<protein>
    <submittedName>
        <fullName evidence="2">Uncharacterized protein</fullName>
    </submittedName>
</protein>
<feature type="transmembrane region" description="Helical" evidence="1">
    <location>
        <begin position="6"/>
        <end position="29"/>
    </location>
</feature>
<gene>
    <name evidence="2" type="ORF">SAMN05216226_11122</name>
</gene>